<dbReference type="RefSeq" id="WP_174494456.1">
    <property type="nucleotide sequence ID" value="NZ_CADDWK010000001.1"/>
</dbReference>
<protein>
    <submittedName>
        <fullName evidence="1">Uncharacterized protein</fullName>
    </submittedName>
</protein>
<accession>A0A841Q1X4</accession>
<gene>
    <name evidence="1" type="ORF">HNQ94_000406</name>
</gene>
<dbReference type="Proteomes" id="UP000581688">
    <property type="component" value="Unassembled WGS sequence"/>
</dbReference>
<evidence type="ECO:0000313" key="1">
    <source>
        <dbReference type="EMBL" id="MBB6451985.1"/>
    </source>
</evidence>
<proteinExistence type="predicted"/>
<reference evidence="1 2" key="1">
    <citation type="submission" date="2020-08" db="EMBL/GenBank/DDBJ databases">
        <title>Genomic Encyclopedia of Type Strains, Phase IV (KMG-IV): sequencing the most valuable type-strain genomes for metagenomic binning, comparative biology and taxonomic classification.</title>
        <authorList>
            <person name="Goeker M."/>
        </authorList>
    </citation>
    <scope>NUCLEOTIDE SEQUENCE [LARGE SCALE GENOMIC DNA]</scope>
    <source>
        <strain evidence="1 2">DSM 19612</strain>
    </source>
</reference>
<name>A0A841Q1X4_9BACI</name>
<dbReference type="AlphaFoldDB" id="A0A841Q1X4"/>
<organism evidence="1 2">
    <name type="scientific">Salirhabdus euzebyi</name>
    <dbReference type="NCBI Taxonomy" id="394506"/>
    <lineage>
        <taxon>Bacteria</taxon>
        <taxon>Bacillati</taxon>
        <taxon>Bacillota</taxon>
        <taxon>Bacilli</taxon>
        <taxon>Bacillales</taxon>
        <taxon>Bacillaceae</taxon>
        <taxon>Salirhabdus</taxon>
    </lineage>
</organism>
<sequence>MSINKLIKDTLEPLGIPVDKIENSIADTYIVYTEYNRASMLNADDEEKATKVFLQVDVFSKGNYEQLVIDVKRLMKEAGFGRMFESETYEVEMKKFRKIIRFSYATDIE</sequence>
<comment type="caution">
    <text evidence="1">The sequence shown here is derived from an EMBL/GenBank/DDBJ whole genome shotgun (WGS) entry which is preliminary data.</text>
</comment>
<dbReference type="EMBL" id="JACHGH010000001">
    <property type="protein sequence ID" value="MBB6451985.1"/>
    <property type="molecule type" value="Genomic_DNA"/>
</dbReference>
<evidence type="ECO:0000313" key="2">
    <source>
        <dbReference type="Proteomes" id="UP000581688"/>
    </source>
</evidence>
<keyword evidence="2" id="KW-1185">Reference proteome</keyword>